<evidence type="ECO:0000313" key="8">
    <source>
        <dbReference type="EMBL" id="OAD59336.1"/>
    </source>
</evidence>
<dbReference type="Pfam" id="PF08561">
    <property type="entry name" value="Ribosomal_L37"/>
    <property type="match status" value="1"/>
</dbReference>
<keyword evidence="2" id="KW-0809">Transit peptide</keyword>
<accession>A0A310SSZ3</accession>
<evidence type="ECO:0000256" key="3">
    <source>
        <dbReference type="ARBA" id="ARBA00022980"/>
    </source>
</evidence>
<comment type="similarity">
    <text evidence="6">Belongs to the mitochondrion-specific ribosomal protein mL54 family.</text>
</comment>
<dbReference type="EMBL" id="KQ760706">
    <property type="protein sequence ID" value="OAD59336.1"/>
    <property type="molecule type" value="Genomic_DNA"/>
</dbReference>
<evidence type="ECO:0000256" key="6">
    <source>
        <dbReference type="ARBA" id="ARBA00033752"/>
    </source>
</evidence>
<evidence type="ECO:0000256" key="7">
    <source>
        <dbReference type="ARBA" id="ARBA00035179"/>
    </source>
</evidence>
<dbReference type="GO" id="GO:0003735">
    <property type="term" value="F:structural constituent of ribosome"/>
    <property type="evidence" value="ECO:0007669"/>
    <property type="project" value="TreeGrafter"/>
</dbReference>
<comment type="subcellular location">
    <subcellularLocation>
        <location evidence="1">Mitochondrion</location>
    </subcellularLocation>
</comment>
<evidence type="ECO:0000256" key="5">
    <source>
        <dbReference type="ARBA" id="ARBA00023274"/>
    </source>
</evidence>
<keyword evidence="4" id="KW-0496">Mitochondrion</keyword>
<evidence type="ECO:0000256" key="1">
    <source>
        <dbReference type="ARBA" id="ARBA00004173"/>
    </source>
</evidence>
<keyword evidence="9" id="KW-1185">Reference proteome</keyword>
<keyword evidence="5" id="KW-0687">Ribonucleoprotein</keyword>
<keyword evidence="3 8" id="KW-0689">Ribosomal protein</keyword>
<evidence type="ECO:0000313" key="9">
    <source>
        <dbReference type="Proteomes" id="UP000250275"/>
    </source>
</evidence>
<proteinExistence type="inferred from homology"/>
<dbReference type="PANTHER" id="PTHR28595:SF1">
    <property type="entry name" value="LARGE RIBOSOMAL SUBUNIT PROTEIN ML54"/>
    <property type="match status" value="1"/>
</dbReference>
<name>A0A310SSZ3_9HYME</name>
<dbReference type="PANTHER" id="PTHR28595">
    <property type="entry name" value="39S RIBOSOMAL PROTEIN L54, MITOCHONDRIAL"/>
    <property type="match status" value="1"/>
</dbReference>
<dbReference type="InterPro" id="IPR013870">
    <property type="entry name" value="Ribosomal_mL54"/>
</dbReference>
<dbReference type="AlphaFoldDB" id="A0A310SSZ3"/>
<protein>
    <recommendedName>
        <fullName evidence="7">Large ribosomal subunit protein mL54</fullName>
    </recommendedName>
</protein>
<evidence type="ECO:0000256" key="4">
    <source>
        <dbReference type="ARBA" id="ARBA00023128"/>
    </source>
</evidence>
<dbReference type="Proteomes" id="UP000250275">
    <property type="component" value="Unassembled WGS sequence"/>
</dbReference>
<feature type="non-terminal residue" evidence="8">
    <location>
        <position position="109"/>
    </location>
</feature>
<dbReference type="GO" id="GO:0005762">
    <property type="term" value="C:mitochondrial large ribosomal subunit"/>
    <property type="evidence" value="ECO:0007669"/>
    <property type="project" value="TreeGrafter"/>
</dbReference>
<evidence type="ECO:0000256" key="2">
    <source>
        <dbReference type="ARBA" id="ARBA00022946"/>
    </source>
</evidence>
<gene>
    <name evidence="8" type="ORF">WN48_08976</name>
</gene>
<feature type="non-terminal residue" evidence="8">
    <location>
        <position position="1"/>
    </location>
</feature>
<sequence length="109" mass="13020">LLSILRLPRVRKSIIPIQYAINVKNYAAEVINIQVETDVNKLLTYVCGSNIYKQGEDIKLKPDSEYPEWLWNIRLEPPKLSDLDPNTKQYWRYVRRQALIRNNQMIKYK</sequence>
<dbReference type="OrthoDB" id="10252718at2759"/>
<reference evidence="8 9" key="1">
    <citation type="submission" date="2015-07" db="EMBL/GenBank/DDBJ databases">
        <title>The genome of Eufriesea mexicana.</title>
        <authorList>
            <person name="Pan H."/>
            <person name="Kapheim K."/>
        </authorList>
    </citation>
    <scope>NUCLEOTIDE SEQUENCE [LARGE SCALE GENOMIC DNA]</scope>
    <source>
        <strain evidence="8">0111107269</strain>
        <tissue evidence="8">Whole body</tissue>
    </source>
</reference>
<organism evidence="8 9">
    <name type="scientific">Eufriesea mexicana</name>
    <dbReference type="NCBI Taxonomy" id="516756"/>
    <lineage>
        <taxon>Eukaryota</taxon>
        <taxon>Metazoa</taxon>
        <taxon>Ecdysozoa</taxon>
        <taxon>Arthropoda</taxon>
        <taxon>Hexapoda</taxon>
        <taxon>Insecta</taxon>
        <taxon>Pterygota</taxon>
        <taxon>Neoptera</taxon>
        <taxon>Endopterygota</taxon>
        <taxon>Hymenoptera</taxon>
        <taxon>Apocrita</taxon>
        <taxon>Aculeata</taxon>
        <taxon>Apoidea</taxon>
        <taxon>Anthophila</taxon>
        <taxon>Apidae</taxon>
        <taxon>Eufriesea</taxon>
    </lineage>
</organism>